<name>A0A6A5T836_9PLEO</name>
<keyword evidence="2" id="KW-1185">Reference proteome</keyword>
<evidence type="ECO:0000313" key="1">
    <source>
        <dbReference type="EMBL" id="KAF1948731.1"/>
    </source>
</evidence>
<protein>
    <submittedName>
        <fullName evidence="1">Uncharacterized protein</fullName>
    </submittedName>
</protein>
<dbReference type="AlphaFoldDB" id="A0A6A5T836"/>
<accession>A0A6A5T836</accession>
<dbReference type="Proteomes" id="UP000800035">
    <property type="component" value="Unassembled WGS sequence"/>
</dbReference>
<reference evidence="1" key="1">
    <citation type="journal article" date="2020" name="Stud. Mycol.">
        <title>101 Dothideomycetes genomes: a test case for predicting lifestyles and emergence of pathogens.</title>
        <authorList>
            <person name="Haridas S."/>
            <person name="Albert R."/>
            <person name="Binder M."/>
            <person name="Bloem J."/>
            <person name="Labutti K."/>
            <person name="Salamov A."/>
            <person name="Andreopoulos B."/>
            <person name="Baker S."/>
            <person name="Barry K."/>
            <person name="Bills G."/>
            <person name="Bluhm B."/>
            <person name="Cannon C."/>
            <person name="Castanera R."/>
            <person name="Culley D."/>
            <person name="Daum C."/>
            <person name="Ezra D."/>
            <person name="Gonzalez J."/>
            <person name="Henrissat B."/>
            <person name="Kuo A."/>
            <person name="Liang C."/>
            <person name="Lipzen A."/>
            <person name="Lutzoni F."/>
            <person name="Magnuson J."/>
            <person name="Mondo S."/>
            <person name="Nolan M."/>
            <person name="Ohm R."/>
            <person name="Pangilinan J."/>
            <person name="Park H.-J."/>
            <person name="Ramirez L."/>
            <person name="Alfaro M."/>
            <person name="Sun H."/>
            <person name="Tritt A."/>
            <person name="Yoshinaga Y."/>
            <person name="Zwiers L.-H."/>
            <person name="Turgeon B."/>
            <person name="Goodwin S."/>
            <person name="Spatafora J."/>
            <person name="Crous P."/>
            <person name="Grigoriev I."/>
        </authorList>
    </citation>
    <scope>NUCLEOTIDE SEQUENCE</scope>
    <source>
        <strain evidence="1">CBS 675.92</strain>
    </source>
</reference>
<proteinExistence type="predicted"/>
<sequence length="270" mass="29557">MQSKFWHLLSSYPFSSVPLIYSTFYRGHSSSERIKTGSTIPYASKTSIEDDDAYEDENEKCNEEELDEQMHDAGMPLLPPCVRTPPATPPKSSLVDLNLETLTYFHHFTTTTSLTLPSAESPQLATHYWQTDVILQALGQRWLMAVCTIPEPAALSQLQSIMTTVRGFGVWSDDNDGQEQTFAQASKILNTRSASNAGNFGGSPSCDNTLSTLLDHLGTLPSRMAEALGNPENTQDVFATLSAIAALVECCVASLASDEAGIAWRAWRRG</sequence>
<organism evidence="1 2">
    <name type="scientific">Byssothecium circinans</name>
    <dbReference type="NCBI Taxonomy" id="147558"/>
    <lineage>
        <taxon>Eukaryota</taxon>
        <taxon>Fungi</taxon>
        <taxon>Dikarya</taxon>
        <taxon>Ascomycota</taxon>
        <taxon>Pezizomycotina</taxon>
        <taxon>Dothideomycetes</taxon>
        <taxon>Pleosporomycetidae</taxon>
        <taxon>Pleosporales</taxon>
        <taxon>Massarineae</taxon>
        <taxon>Massarinaceae</taxon>
        <taxon>Byssothecium</taxon>
    </lineage>
</organism>
<evidence type="ECO:0000313" key="2">
    <source>
        <dbReference type="Proteomes" id="UP000800035"/>
    </source>
</evidence>
<dbReference type="EMBL" id="ML977050">
    <property type="protein sequence ID" value="KAF1948731.1"/>
    <property type="molecule type" value="Genomic_DNA"/>
</dbReference>
<gene>
    <name evidence="1" type="ORF">CC80DRAFT_556077</name>
</gene>
<dbReference type="OrthoDB" id="416217at2759"/>